<reference evidence="2" key="1">
    <citation type="journal article" date="2018" name="Front. Microbiol.">
        <title>Genome-Based Analysis Reveals the Taxonomy and Diversity of the Family Idiomarinaceae.</title>
        <authorList>
            <person name="Liu Y."/>
            <person name="Lai Q."/>
            <person name="Shao Z."/>
        </authorList>
    </citation>
    <scope>NUCLEOTIDE SEQUENCE [LARGE SCALE GENOMIC DNA]</scope>
    <source>
        <strain evidence="2">908033</strain>
    </source>
</reference>
<accession>A0A432XAV0</accession>
<sequence length="280" mass="33067">MTISKPFKRTCRPFIEGNYRQSSDSDYLRHNKFANDPQHYVRAFLMLQEDLMELFKYIEPDDQNLSTYSHKIQQLLTRVCIELEANWTAILKENGYQKQSNNLNIKDYNLTEFSHRLSKFQVRIPNWSGAKNIRAPFANWAEETDNQLEWYQAYNKAKHDRHSHFKYATLDNLLDALSALAIVLASQFNQEDYSHQPDTLIIGGGYGSDDEMSSSIGGFFRVKYPNDWPVTERYDFDWKSLSQESEPFADFDYNEVRRIRCKAIEAKKQKSPRHRKAKNY</sequence>
<gene>
    <name evidence="1" type="ORF">CWE24_12405</name>
</gene>
<dbReference type="STRING" id="519452.SAMN04488139_0087"/>
<dbReference type="Proteomes" id="UP000286985">
    <property type="component" value="Unassembled WGS sequence"/>
</dbReference>
<evidence type="ECO:0000313" key="1">
    <source>
        <dbReference type="EMBL" id="RUO45871.1"/>
    </source>
</evidence>
<dbReference type="AlphaFoldDB" id="A0A432XAV0"/>
<name>A0A432XAV0_9GAMM</name>
<dbReference type="EMBL" id="PIPU01000011">
    <property type="protein sequence ID" value="RUO45871.1"/>
    <property type="molecule type" value="Genomic_DNA"/>
</dbReference>
<organism evidence="1 2">
    <name type="scientific">Pseudidiomarina donghaiensis</name>
    <dbReference type="NCBI Taxonomy" id="519452"/>
    <lineage>
        <taxon>Bacteria</taxon>
        <taxon>Pseudomonadati</taxon>
        <taxon>Pseudomonadota</taxon>
        <taxon>Gammaproteobacteria</taxon>
        <taxon>Alteromonadales</taxon>
        <taxon>Idiomarinaceae</taxon>
        <taxon>Pseudidiomarina</taxon>
    </lineage>
</organism>
<proteinExistence type="predicted"/>
<comment type="caution">
    <text evidence="1">The sequence shown here is derived from an EMBL/GenBank/DDBJ whole genome shotgun (WGS) entry which is preliminary data.</text>
</comment>
<evidence type="ECO:0000313" key="2">
    <source>
        <dbReference type="Proteomes" id="UP000286985"/>
    </source>
</evidence>
<dbReference type="OrthoDB" id="7210418at2"/>
<dbReference type="RefSeq" id="WP_092842161.1">
    <property type="nucleotide sequence ID" value="NZ_FPCF01000012.1"/>
</dbReference>
<keyword evidence="2" id="KW-1185">Reference proteome</keyword>
<protein>
    <submittedName>
        <fullName evidence="1">Uncharacterized protein</fullName>
    </submittedName>
</protein>